<reference evidence="10" key="2">
    <citation type="journal article" date="2024" name="Plant">
        <title>Genomic evolution and insights into agronomic trait innovations of Sesamum species.</title>
        <authorList>
            <person name="Miao H."/>
            <person name="Wang L."/>
            <person name="Qu L."/>
            <person name="Liu H."/>
            <person name="Sun Y."/>
            <person name="Le M."/>
            <person name="Wang Q."/>
            <person name="Wei S."/>
            <person name="Zheng Y."/>
            <person name="Lin W."/>
            <person name="Duan Y."/>
            <person name="Cao H."/>
            <person name="Xiong S."/>
            <person name="Wang X."/>
            <person name="Wei L."/>
            <person name="Li C."/>
            <person name="Ma Q."/>
            <person name="Ju M."/>
            <person name="Zhao R."/>
            <person name="Li G."/>
            <person name="Mu C."/>
            <person name="Tian Q."/>
            <person name="Mei H."/>
            <person name="Zhang T."/>
            <person name="Gao T."/>
            <person name="Zhang H."/>
        </authorList>
    </citation>
    <scope>NUCLEOTIDE SEQUENCE</scope>
    <source>
        <strain evidence="10">K16</strain>
    </source>
</reference>
<evidence type="ECO:0000259" key="8">
    <source>
        <dbReference type="Pfam" id="PF23559"/>
    </source>
</evidence>
<evidence type="ECO:0000259" key="9">
    <source>
        <dbReference type="Pfam" id="PF23598"/>
    </source>
</evidence>
<dbReference type="InterPro" id="IPR042197">
    <property type="entry name" value="Apaf_helical"/>
</dbReference>
<evidence type="ECO:0000256" key="3">
    <source>
        <dbReference type="ARBA" id="ARBA00022737"/>
    </source>
</evidence>
<dbReference type="GO" id="GO:0005524">
    <property type="term" value="F:ATP binding"/>
    <property type="evidence" value="ECO:0007669"/>
    <property type="project" value="UniProtKB-KW"/>
</dbReference>
<feature type="domain" description="Disease resistance protein winged helix" evidence="8">
    <location>
        <begin position="437"/>
        <end position="512"/>
    </location>
</feature>
<reference evidence="10" key="1">
    <citation type="submission" date="2020-06" db="EMBL/GenBank/DDBJ databases">
        <authorList>
            <person name="Li T."/>
            <person name="Hu X."/>
            <person name="Zhang T."/>
            <person name="Song X."/>
            <person name="Zhang H."/>
            <person name="Dai N."/>
            <person name="Sheng W."/>
            <person name="Hou X."/>
            <person name="Wei L."/>
        </authorList>
    </citation>
    <scope>NUCLEOTIDE SEQUENCE</scope>
    <source>
        <strain evidence="10">K16</strain>
        <tissue evidence="10">Leaf</tissue>
    </source>
</reference>
<evidence type="ECO:0000259" key="7">
    <source>
        <dbReference type="Pfam" id="PF00931"/>
    </source>
</evidence>
<dbReference type="EMBL" id="JACGWL010000003">
    <property type="protein sequence ID" value="KAK4405953.1"/>
    <property type="molecule type" value="Genomic_DNA"/>
</dbReference>
<dbReference type="InterPro" id="IPR036388">
    <property type="entry name" value="WH-like_DNA-bd_sf"/>
</dbReference>
<dbReference type="Pfam" id="PF23559">
    <property type="entry name" value="WHD_DRP"/>
    <property type="match status" value="1"/>
</dbReference>
<dbReference type="PRINTS" id="PR00364">
    <property type="entry name" value="DISEASERSIST"/>
</dbReference>
<dbReference type="AlphaFoldDB" id="A0AAE1X633"/>
<dbReference type="InterPro" id="IPR058922">
    <property type="entry name" value="WHD_DRP"/>
</dbReference>
<feature type="domain" description="Disease resistance R13L4/SHOC-2-like LRR" evidence="9">
    <location>
        <begin position="585"/>
        <end position="871"/>
    </location>
</feature>
<dbReference type="FunFam" id="1.10.10.10:FF:000322">
    <property type="entry name" value="Probable disease resistance protein At1g63360"/>
    <property type="match status" value="1"/>
</dbReference>
<keyword evidence="3" id="KW-0677">Repeat</keyword>
<evidence type="ECO:0000256" key="5">
    <source>
        <dbReference type="ARBA" id="ARBA00022821"/>
    </source>
</evidence>
<dbReference type="GO" id="GO:0043531">
    <property type="term" value="F:ADP binding"/>
    <property type="evidence" value="ECO:0007669"/>
    <property type="project" value="InterPro"/>
</dbReference>
<dbReference type="Pfam" id="PF00931">
    <property type="entry name" value="NB-ARC"/>
    <property type="match status" value="1"/>
</dbReference>
<comment type="similarity">
    <text evidence="1">Belongs to the disease resistance NB-LRR family.</text>
</comment>
<dbReference type="InterPro" id="IPR032675">
    <property type="entry name" value="LRR_dom_sf"/>
</dbReference>
<feature type="domain" description="NB-ARC" evidence="7">
    <location>
        <begin position="171"/>
        <end position="338"/>
    </location>
</feature>
<dbReference type="InterPro" id="IPR002182">
    <property type="entry name" value="NB-ARC"/>
</dbReference>
<dbReference type="GO" id="GO:0098542">
    <property type="term" value="P:defense response to other organism"/>
    <property type="evidence" value="ECO:0007669"/>
    <property type="project" value="TreeGrafter"/>
</dbReference>
<protein>
    <submittedName>
        <fullName evidence="10">Disease resistance protein</fullName>
    </submittedName>
</protein>
<evidence type="ECO:0000256" key="4">
    <source>
        <dbReference type="ARBA" id="ARBA00022741"/>
    </source>
</evidence>
<dbReference type="PANTHER" id="PTHR23155">
    <property type="entry name" value="DISEASE RESISTANCE PROTEIN RP"/>
    <property type="match status" value="1"/>
</dbReference>
<dbReference type="Gene3D" id="3.40.50.300">
    <property type="entry name" value="P-loop containing nucleotide triphosphate hydrolases"/>
    <property type="match status" value="1"/>
</dbReference>
<dbReference type="Gene3D" id="1.10.8.430">
    <property type="entry name" value="Helical domain of apoptotic protease-activating factors"/>
    <property type="match status" value="1"/>
</dbReference>
<dbReference type="InterPro" id="IPR044974">
    <property type="entry name" value="Disease_R_plants"/>
</dbReference>
<dbReference type="SUPFAM" id="SSF52540">
    <property type="entry name" value="P-loop containing nucleoside triphosphate hydrolases"/>
    <property type="match status" value="1"/>
</dbReference>
<evidence type="ECO:0000256" key="1">
    <source>
        <dbReference type="ARBA" id="ARBA00008894"/>
    </source>
</evidence>
<dbReference type="GO" id="GO:0051607">
    <property type="term" value="P:defense response to virus"/>
    <property type="evidence" value="ECO:0007669"/>
    <property type="project" value="UniProtKB-ARBA"/>
</dbReference>
<dbReference type="InterPro" id="IPR027417">
    <property type="entry name" value="P-loop_NTPase"/>
</dbReference>
<organism evidence="10 11">
    <name type="scientific">Sesamum angolense</name>
    <dbReference type="NCBI Taxonomy" id="2727404"/>
    <lineage>
        <taxon>Eukaryota</taxon>
        <taxon>Viridiplantae</taxon>
        <taxon>Streptophyta</taxon>
        <taxon>Embryophyta</taxon>
        <taxon>Tracheophyta</taxon>
        <taxon>Spermatophyta</taxon>
        <taxon>Magnoliopsida</taxon>
        <taxon>eudicotyledons</taxon>
        <taxon>Gunneridae</taxon>
        <taxon>Pentapetalae</taxon>
        <taxon>asterids</taxon>
        <taxon>lamiids</taxon>
        <taxon>Lamiales</taxon>
        <taxon>Pedaliaceae</taxon>
        <taxon>Sesamum</taxon>
    </lineage>
</organism>
<dbReference type="Gene3D" id="1.10.10.10">
    <property type="entry name" value="Winged helix-like DNA-binding domain superfamily/Winged helix DNA-binding domain"/>
    <property type="match status" value="1"/>
</dbReference>
<keyword evidence="4" id="KW-0547">Nucleotide-binding</keyword>
<evidence type="ECO:0000313" key="10">
    <source>
        <dbReference type="EMBL" id="KAK4405953.1"/>
    </source>
</evidence>
<sequence>MTTVSVVRTVAERLDYLLLADEGAPARYAGDLRAGIVQLLSDLSAIEKFLIEADGSNNIIDGDFRKRVTRLAYEIEDAVESYARQEAAGKSSGGLIISSLLEYCFTGRSLHKDLYIFRSRIDQLKHFMDAVNPVARSAGTREISRSSNSDEQEQVIGANIDHWPPVRIGMEENKERLRSYLLGGGKPELSVIAIRGMGGIGKTTLAKLLYNDPFLVKHFDSRAWAAIGQDFQARDILETMLLSLASGLLSKNEIAEMETMELMEQLYQAQKGRRYLIVLDDLWSEEAWENLRFAFPDDCNGSRILITTWSIRVTAIATDVVEVRPLGMAESWQLFEIKSGLDDPDIEYIAADKMEMIGKEIVEHCAGVPLAIAVIGGILRAKNLEYWNLILHKLQQDFQNLHEDFQRTVKSVLHTIILSYKELPYHLKPCFIYLGHFPPDQAISVEIVYLLWMAEGLISVRDATDKARIEVAEDYFNELVNRSLVIVEEQEQASSSRRFKSCQVHDLIRDLCEWKGTREEFFQVIDFGSGNKKSSPTHRVAIYLNKFEDGNHFSVNVPEAKHIRAILFFDTDKSLPRSTWPREFSDLKGFQWTRVLNFEGVDFRVRKLPRGIEKLVYLRYLSFRGCYLLEFPSALSYFPFLETLDLRVRVSCVMTIPNVLRKLSRLRHLYFPLAFQSDTKDKLKLDSLKKLEILENFNASICDADDLLHLENLQILTGIVDGHNVDLKNTISTLNRVKLLGRSSIVVKNFDSYSVERLSIVAVLLECNALNALDIEGYIGELPLHQEIGSNFTELVFNGSEFKQDPMPVLGKLPNLRSLVLCNDAFVGKKMVCRELHFPQLRRLKLLTLHLIEELEMQTGALARLTILTIEQCDRLETIPYKLLAGIPTFTTLMIGSMPEGFQNGVNKLIEEMRDLANDELTVTFYDC</sequence>
<name>A0AAE1X633_9LAMI</name>
<keyword evidence="2" id="KW-0433">Leucine-rich repeat</keyword>
<dbReference type="Gene3D" id="3.80.10.10">
    <property type="entry name" value="Ribonuclease Inhibitor"/>
    <property type="match status" value="1"/>
</dbReference>
<dbReference type="Proteomes" id="UP001289374">
    <property type="component" value="Unassembled WGS sequence"/>
</dbReference>
<comment type="caution">
    <text evidence="10">The sequence shown here is derived from an EMBL/GenBank/DDBJ whole genome shotgun (WGS) entry which is preliminary data.</text>
</comment>
<dbReference type="FunFam" id="3.40.50.300:FF:001091">
    <property type="entry name" value="Probable disease resistance protein At1g61300"/>
    <property type="match status" value="1"/>
</dbReference>
<proteinExistence type="inferred from homology"/>
<dbReference type="Pfam" id="PF23598">
    <property type="entry name" value="LRR_14"/>
    <property type="match status" value="1"/>
</dbReference>
<dbReference type="InterPro" id="IPR055414">
    <property type="entry name" value="LRR_R13L4/SHOC2-like"/>
</dbReference>
<accession>A0AAE1X633</accession>
<dbReference type="SUPFAM" id="SSF52058">
    <property type="entry name" value="L domain-like"/>
    <property type="match status" value="1"/>
</dbReference>
<gene>
    <name evidence="10" type="ORF">Sango_0601800</name>
</gene>
<evidence type="ECO:0000256" key="2">
    <source>
        <dbReference type="ARBA" id="ARBA00022614"/>
    </source>
</evidence>
<dbReference type="PANTHER" id="PTHR23155:SF1205">
    <property type="entry name" value="DISEASE RESISTANCE PROTEIN RPM1"/>
    <property type="match status" value="1"/>
</dbReference>
<evidence type="ECO:0000256" key="6">
    <source>
        <dbReference type="ARBA" id="ARBA00022840"/>
    </source>
</evidence>
<evidence type="ECO:0000313" key="11">
    <source>
        <dbReference type="Proteomes" id="UP001289374"/>
    </source>
</evidence>
<keyword evidence="11" id="KW-1185">Reference proteome</keyword>
<keyword evidence="5" id="KW-0611">Plant defense</keyword>
<keyword evidence="6" id="KW-0067">ATP-binding</keyword>